<dbReference type="EMBL" id="JPRK01000001">
    <property type="protein sequence ID" value="KIO54835.1"/>
    <property type="molecule type" value="Genomic_DNA"/>
</dbReference>
<dbReference type="Proteomes" id="UP000198302">
    <property type="component" value="Unassembled WGS sequence"/>
</dbReference>
<feature type="transmembrane region" description="Helical" evidence="1">
    <location>
        <begin position="227"/>
        <end position="247"/>
    </location>
</feature>
<feature type="transmembrane region" description="Helical" evidence="1">
    <location>
        <begin position="74"/>
        <end position="95"/>
    </location>
</feature>
<keyword evidence="1" id="KW-1133">Transmembrane helix</keyword>
<organism evidence="2 4">
    <name type="scientific">Flavobacterium hibernum</name>
    <dbReference type="NCBI Taxonomy" id="37752"/>
    <lineage>
        <taxon>Bacteria</taxon>
        <taxon>Pseudomonadati</taxon>
        <taxon>Bacteroidota</taxon>
        <taxon>Flavobacteriia</taxon>
        <taxon>Flavobacteriales</taxon>
        <taxon>Flavobacteriaceae</taxon>
        <taxon>Flavobacterium</taxon>
    </lineage>
</organism>
<dbReference type="Proteomes" id="UP000032061">
    <property type="component" value="Unassembled WGS sequence"/>
</dbReference>
<evidence type="ECO:0008006" key="6">
    <source>
        <dbReference type="Google" id="ProtNLM"/>
    </source>
</evidence>
<feature type="transmembrane region" description="Helical" evidence="1">
    <location>
        <begin position="315"/>
        <end position="335"/>
    </location>
</feature>
<accession>A0A0D0ENS0</accession>
<proteinExistence type="predicted"/>
<evidence type="ECO:0000313" key="4">
    <source>
        <dbReference type="Proteomes" id="UP000032061"/>
    </source>
</evidence>
<reference evidence="3 5" key="2">
    <citation type="submission" date="2016-11" db="EMBL/GenBank/DDBJ databases">
        <title>Whole genomes of Flavobacteriaceae.</title>
        <authorList>
            <person name="Stine C."/>
            <person name="Li C."/>
            <person name="Tadesse D."/>
        </authorList>
    </citation>
    <scope>NUCLEOTIDE SEQUENCE [LARGE SCALE GENOMIC DNA]</scope>
    <source>
        <strain evidence="3 5">ATCC 51468</strain>
    </source>
</reference>
<feature type="transmembrane region" description="Helical" evidence="1">
    <location>
        <begin position="253"/>
        <end position="278"/>
    </location>
</feature>
<dbReference type="EMBL" id="MUGX01000028">
    <property type="protein sequence ID" value="OXA84845.1"/>
    <property type="molecule type" value="Genomic_DNA"/>
</dbReference>
<reference evidence="2 4" key="1">
    <citation type="submission" date="2015-01" db="EMBL/GenBank/DDBJ databases">
        <title>Genome of Flavobacterium hibernum DSM 12611.</title>
        <authorList>
            <person name="Stropko S.J."/>
            <person name="Pipes S.E."/>
            <person name="Newman J.D."/>
        </authorList>
    </citation>
    <scope>NUCLEOTIDE SEQUENCE [LARGE SCALE GENOMIC DNA]</scope>
    <source>
        <strain evidence="2 4">DSM 12611</strain>
    </source>
</reference>
<feature type="transmembrane region" description="Helical" evidence="1">
    <location>
        <begin position="196"/>
        <end position="215"/>
    </location>
</feature>
<sequence>MKKVYLFLLILGIIIRFVIQFVFPAFNGDEISVGNNIKHSGFIELLYPLKFGQSAPPLFLWLQKFFIEILSFSFWINIKVLSFISSILGIILFYVFIKRNSFSPIFLLLFIILLFNPFIINNSLTVKQYTIDLTGIIFLIVWFKTKNFKKYNWAFFLVWSLISNIGLFACCGYLIYDLFSQRSLRNFNAFFDFVKKNALTILAPVPYVVYFFWFMNQEGAVELQAYMVKYWSSSFIPLDSSIFKYLLYTIHGLWIYIFNAFEIWGIFMMILMLSFFLFSNKKQFMFREEILLLFCIVIVHLILNIFHMYPFSDRLYLYIAPFLVLILGSSIATISDFGVIKKHFQKVYVLISVVTLFLYSLYMSGNDNNVYMLYEKLNNLNAKEIYATEKSIETIDSFNEFTDNKFVINKKMVLLDSKLNESNYIVSRVSKKIKMNLTSSEELEIQDLINSKKIKKIDSVNGYNIYEIKR</sequence>
<feature type="transmembrane region" description="Helical" evidence="1">
    <location>
        <begin position="155"/>
        <end position="176"/>
    </location>
</feature>
<feature type="transmembrane region" description="Helical" evidence="1">
    <location>
        <begin position="126"/>
        <end position="143"/>
    </location>
</feature>
<dbReference type="OrthoDB" id="1376628at2"/>
<evidence type="ECO:0000256" key="1">
    <source>
        <dbReference type="SAM" id="Phobius"/>
    </source>
</evidence>
<name>A0A0D0ENS0_9FLAO</name>
<evidence type="ECO:0000313" key="3">
    <source>
        <dbReference type="EMBL" id="OXA84845.1"/>
    </source>
</evidence>
<dbReference type="STRING" id="37752.IW18_00130"/>
<evidence type="ECO:0000313" key="5">
    <source>
        <dbReference type="Proteomes" id="UP000198302"/>
    </source>
</evidence>
<gene>
    <name evidence="3" type="ORF">B0A73_18445</name>
    <name evidence="2" type="ORF">IW18_00130</name>
</gene>
<protein>
    <recommendedName>
        <fullName evidence="6">Glycosyltransferase RgtA/B/C/D-like domain-containing protein</fullName>
    </recommendedName>
</protein>
<feature type="transmembrane region" description="Helical" evidence="1">
    <location>
        <begin position="347"/>
        <end position="365"/>
    </location>
</feature>
<comment type="caution">
    <text evidence="2">The sequence shown here is derived from an EMBL/GenBank/DDBJ whole genome shotgun (WGS) entry which is preliminary data.</text>
</comment>
<feature type="transmembrane region" description="Helical" evidence="1">
    <location>
        <begin position="290"/>
        <end position="309"/>
    </location>
</feature>
<dbReference type="RefSeq" id="WP_041515565.1">
    <property type="nucleotide sequence ID" value="NZ_JPRK01000001.1"/>
</dbReference>
<keyword evidence="1" id="KW-0812">Transmembrane</keyword>
<keyword evidence="5" id="KW-1185">Reference proteome</keyword>
<feature type="transmembrane region" description="Helical" evidence="1">
    <location>
        <begin position="102"/>
        <end position="120"/>
    </location>
</feature>
<keyword evidence="1" id="KW-0472">Membrane</keyword>
<feature type="transmembrane region" description="Helical" evidence="1">
    <location>
        <begin position="5"/>
        <end position="26"/>
    </location>
</feature>
<dbReference type="AlphaFoldDB" id="A0A0D0ENS0"/>
<evidence type="ECO:0000313" key="2">
    <source>
        <dbReference type="EMBL" id="KIO54835.1"/>
    </source>
</evidence>